<evidence type="ECO:0000313" key="7">
    <source>
        <dbReference type="Proteomes" id="UP000585638"/>
    </source>
</evidence>
<dbReference type="InterPro" id="IPR009057">
    <property type="entry name" value="Homeodomain-like_sf"/>
</dbReference>
<evidence type="ECO:0000313" key="6">
    <source>
        <dbReference type="EMBL" id="MBB5890901.1"/>
    </source>
</evidence>
<dbReference type="GO" id="GO:0000976">
    <property type="term" value="F:transcription cis-regulatory region binding"/>
    <property type="evidence" value="ECO:0007669"/>
    <property type="project" value="TreeGrafter"/>
</dbReference>
<dbReference type="Pfam" id="PF00440">
    <property type="entry name" value="TetR_N"/>
    <property type="match status" value="1"/>
</dbReference>
<dbReference type="PANTHER" id="PTHR30055">
    <property type="entry name" value="HTH-TYPE TRANSCRIPTIONAL REGULATOR RUTR"/>
    <property type="match status" value="1"/>
</dbReference>
<keyword evidence="3" id="KW-0804">Transcription</keyword>
<dbReference type="AlphaFoldDB" id="A0A7W9NG79"/>
<accession>A0A7W9NG79</accession>
<reference evidence="6 7" key="1">
    <citation type="submission" date="2020-08" db="EMBL/GenBank/DDBJ databases">
        <title>Sequencing the genomes of 1000 actinobacteria strains.</title>
        <authorList>
            <person name="Klenk H.-P."/>
        </authorList>
    </citation>
    <scope>NUCLEOTIDE SEQUENCE [LARGE SCALE GENOMIC DNA]</scope>
    <source>
        <strain evidence="6 7">DSM 43851</strain>
    </source>
</reference>
<proteinExistence type="predicted"/>
<evidence type="ECO:0000256" key="3">
    <source>
        <dbReference type="ARBA" id="ARBA00023163"/>
    </source>
</evidence>
<sequence length="226" mass="23925">MTEQRSERLPRAQRREQILAAATTAFARAGFAATSLDDVAREAGISRMIVYRHFDSKRDLYQEALERVGDMIGASTKGEISLDSLRAIIATAAAEPDGFRLLFRHAAREPEFSADIDTMLRGMSAATYEQIASRISDPVWANWAATCIPVVLVEAIMAWLDAGQPDPESAPDRIAQVIRGVVGAAGRVNEVGTNAGQANGTDTSAGQVNAAAMGTGQSSGGTGTVD</sequence>
<keyword evidence="1" id="KW-0805">Transcription regulation</keyword>
<feature type="DNA-binding region" description="H-T-H motif" evidence="4">
    <location>
        <begin position="35"/>
        <end position="54"/>
    </location>
</feature>
<dbReference type="Gene3D" id="1.10.357.10">
    <property type="entry name" value="Tetracycline Repressor, domain 2"/>
    <property type="match status" value="1"/>
</dbReference>
<dbReference type="PRINTS" id="PR00455">
    <property type="entry name" value="HTHTETR"/>
</dbReference>
<evidence type="ECO:0000256" key="4">
    <source>
        <dbReference type="PROSITE-ProRule" id="PRU00335"/>
    </source>
</evidence>
<evidence type="ECO:0000259" key="5">
    <source>
        <dbReference type="PROSITE" id="PS50977"/>
    </source>
</evidence>
<dbReference type="RefSeq" id="WP_184860660.1">
    <property type="nucleotide sequence ID" value="NZ_BAAAWY010000038.1"/>
</dbReference>
<comment type="caution">
    <text evidence="6">The sequence shown here is derived from an EMBL/GenBank/DDBJ whole genome shotgun (WGS) entry which is preliminary data.</text>
</comment>
<dbReference type="SUPFAM" id="SSF46689">
    <property type="entry name" value="Homeodomain-like"/>
    <property type="match status" value="1"/>
</dbReference>
<protein>
    <submittedName>
        <fullName evidence="6">AcrR family transcriptional regulator</fullName>
    </submittedName>
</protein>
<organism evidence="6 7">
    <name type="scientific">Kutzneria kofuensis</name>
    <dbReference type="NCBI Taxonomy" id="103725"/>
    <lineage>
        <taxon>Bacteria</taxon>
        <taxon>Bacillati</taxon>
        <taxon>Actinomycetota</taxon>
        <taxon>Actinomycetes</taxon>
        <taxon>Pseudonocardiales</taxon>
        <taxon>Pseudonocardiaceae</taxon>
        <taxon>Kutzneria</taxon>
    </lineage>
</organism>
<dbReference type="GO" id="GO:0003700">
    <property type="term" value="F:DNA-binding transcription factor activity"/>
    <property type="evidence" value="ECO:0007669"/>
    <property type="project" value="TreeGrafter"/>
</dbReference>
<dbReference type="FunFam" id="1.10.10.60:FF:000141">
    <property type="entry name" value="TetR family transcriptional regulator"/>
    <property type="match status" value="1"/>
</dbReference>
<dbReference type="InterPro" id="IPR001647">
    <property type="entry name" value="HTH_TetR"/>
</dbReference>
<dbReference type="EMBL" id="JACHIR010000001">
    <property type="protein sequence ID" value="MBB5890901.1"/>
    <property type="molecule type" value="Genomic_DNA"/>
</dbReference>
<dbReference type="Proteomes" id="UP000585638">
    <property type="component" value="Unassembled WGS sequence"/>
</dbReference>
<evidence type="ECO:0000256" key="1">
    <source>
        <dbReference type="ARBA" id="ARBA00023015"/>
    </source>
</evidence>
<dbReference type="PROSITE" id="PS50977">
    <property type="entry name" value="HTH_TETR_2"/>
    <property type="match status" value="1"/>
</dbReference>
<dbReference type="InterPro" id="IPR050109">
    <property type="entry name" value="HTH-type_TetR-like_transc_reg"/>
</dbReference>
<dbReference type="PANTHER" id="PTHR30055:SF158">
    <property type="entry name" value="POSSIBLE TRANSCRIPTIONAL REGULATORY PROTEIN (PROBABLY TETR-FAMILY)"/>
    <property type="match status" value="1"/>
</dbReference>
<gene>
    <name evidence="6" type="ORF">BJ998_002097</name>
</gene>
<name>A0A7W9NG79_9PSEU</name>
<keyword evidence="7" id="KW-1185">Reference proteome</keyword>
<keyword evidence="2 4" id="KW-0238">DNA-binding</keyword>
<dbReference type="GO" id="GO:0045892">
    <property type="term" value="P:negative regulation of DNA-templated transcription"/>
    <property type="evidence" value="ECO:0007669"/>
    <property type="project" value="UniProtKB-ARBA"/>
</dbReference>
<feature type="domain" description="HTH tetR-type" evidence="5">
    <location>
        <begin position="12"/>
        <end position="72"/>
    </location>
</feature>
<evidence type="ECO:0000256" key="2">
    <source>
        <dbReference type="ARBA" id="ARBA00023125"/>
    </source>
</evidence>